<protein>
    <recommendedName>
        <fullName evidence="1">ISWI HAND domain-containing protein</fullName>
    </recommendedName>
</protein>
<dbReference type="Proteomes" id="UP000027222">
    <property type="component" value="Unassembled WGS sequence"/>
</dbReference>
<proteinExistence type="predicted"/>
<dbReference type="STRING" id="685588.A0A067SF16"/>
<reference evidence="3" key="1">
    <citation type="journal article" date="2014" name="Proc. Natl. Acad. Sci. U.S.A.">
        <title>Extensive sampling of basidiomycete genomes demonstrates inadequacy of the white-rot/brown-rot paradigm for wood decay fungi.</title>
        <authorList>
            <person name="Riley R."/>
            <person name="Salamov A.A."/>
            <person name="Brown D.W."/>
            <person name="Nagy L.G."/>
            <person name="Floudas D."/>
            <person name="Held B.W."/>
            <person name="Levasseur A."/>
            <person name="Lombard V."/>
            <person name="Morin E."/>
            <person name="Otillar R."/>
            <person name="Lindquist E.A."/>
            <person name="Sun H."/>
            <person name="LaButti K.M."/>
            <person name="Schmutz J."/>
            <person name="Jabbour D."/>
            <person name="Luo H."/>
            <person name="Baker S.E."/>
            <person name="Pisabarro A.G."/>
            <person name="Walton J.D."/>
            <person name="Blanchette R.A."/>
            <person name="Henrissat B."/>
            <person name="Martin F."/>
            <person name="Cullen D."/>
            <person name="Hibbett D.S."/>
            <person name="Grigoriev I.V."/>
        </authorList>
    </citation>
    <scope>NUCLEOTIDE SEQUENCE [LARGE SCALE GENOMIC DNA]</scope>
    <source>
        <strain evidence="3">CBS 339.88</strain>
    </source>
</reference>
<dbReference type="InterPro" id="IPR027417">
    <property type="entry name" value="P-loop_NTPase"/>
</dbReference>
<sequence>MDRTHPILSYWTNQAGLRLPVLYRGQHRRTVLERAAQKLRLDQLVIQQGQTQQAKTAANKDELMKMITHDAEKTINSTNGSSAPLPTNIDTVVQHGEERTIEPNSKYERLNLEGLNDFKSGRVGAAVGGRSLPRWEKRSRLESLVVIKVRTQGQLPITQWMIASRTTGLLKLDKTPKMPRAPKQIVVPDFLFFPEELSVLRERELPAHKVR</sequence>
<dbReference type="Gene3D" id="3.40.50.300">
    <property type="entry name" value="P-loop containing nucleotide triphosphate hydrolases"/>
    <property type="match status" value="1"/>
</dbReference>
<organism evidence="2 3">
    <name type="scientific">Galerina marginata (strain CBS 339.88)</name>
    <dbReference type="NCBI Taxonomy" id="685588"/>
    <lineage>
        <taxon>Eukaryota</taxon>
        <taxon>Fungi</taxon>
        <taxon>Dikarya</taxon>
        <taxon>Basidiomycota</taxon>
        <taxon>Agaricomycotina</taxon>
        <taxon>Agaricomycetes</taxon>
        <taxon>Agaricomycetidae</taxon>
        <taxon>Agaricales</taxon>
        <taxon>Agaricineae</taxon>
        <taxon>Strophariaceae</taxon>
        <taxon>Galerina</taxon>
    </lineage>
</organism>
<dbReference type="Pfam" id="PF09110">
    <property type="entry name" value="HAND"/>
    <property type="match status" value="1"/>
</dbReference>
<dbReference type="Gene3D" id="1.10.1040.30">
    <property type="entry name" value="ISWI, HAND domain"/>
    <property type="match status" value="1"/>
</dbReference>
<evidence type="ECO:0000259" key="1">
    <source>
        <dbReference type="Pfam" id="PF09110"/>
    </source>
</evidence>
<gene>
    <name evidence="2" type="ORF">GALMADRAFT_145550</name>
</gene>
<feature type="domain" description="ISWI HAND" evidence="1">
    <location>
        <begin position="173"/>
        <end position="208"/>
    </location>
</feature>
<dbReference type="OrthoDB" id="10592357at2759"/>
<dbReference type="AlphaFoldDB" id="A0A067SF16"/>
<dbReference type="HOGENOM" id="CLU_1304947_0_0_1"/>
<dbReference type="InterPro" id="IPR036306">
    <property type="entry name" value="ISWI_HAND-dom_sf"/>
</dbReference>
<dbReference type="InterPro" id="IPR015194">
    <property type="entry name" value="ISWI_HAND-dom"/>
</dbReference>
<evidence type="ECO:0000313" key="3">
    <source>
        <dbReference type="Proteomes" id="UP000027222"/>
    </source>
</evidence>
<dbReference type="EMBL" id="KL142402">
    <property type="protein sequence ID" value="KDR69515.1"/>
    <property type="molecule type" value="Genomic_DNA"/>
</dbReference>
<name>A0A067SF16_GALM3</name>
<dbReference type="GO" id="GO:0003677">
    <property type="term" value="F:DNA binding"/>
    <property type="evidence" value="ECO:0007669"/>
    <property type="project" value="InterPro"/>
</dbReference>
<dbReference type="GO" id="GO:0031491">
    <property type="term" value="F:nucleosome binding"/>
    <property type="evidence" value="ECO:0007669"/>
    <property type="project" value="InterPro"/>
</dbReference>
<dbReference type="GO" id="GO:0006338">
    <property type="term" value="P:chromatin remodeling"/>
    <property type="evidence" value="ECO:0007669"/>
    <property type="project" value="InterPro"/>
</dbReference>
<dbReference type="SUPFAM" id="SSF101224">
    <property type="entry name" value="HAND domain of the nucleosome remodeling ATPase ISWI"/>
    <property type="match status" value="1"/>
</dbReference>
<accession>A0A067SF16</accession>
<evidence type="ECO:0000313" key="2">
    <source>
        <dbReference type="EMBL" id="KDR69515.1"/>
    </source>
</evidence>
<keyword evidence="3" id="KW-1185">Reference proteome</keyword>